<name>A0AAD9EE29_9PEZI</name>
<protein>
    <submittedName>
        <fullName evidence="2">Uncharacterized protein</fullName>
    </submittedName>
</protein>
<evidence type="ECO:0000313" key="3">
    <source>
        <dbReference type="Proteomes" id="UP001243330"/>
    </source>
</evidence>
<feature type="region of interest" description="Disordered" evidence="1">
    <location>
        <begin position="53"/>
        <end position="76"/>
    </location>
</feature>
<reference evidence="2" key="1">
    <citation type="submission" date="2023-01" db="EMBL/GenBank/DDBJ databases">
        <title>Colletotrichum chrysophilum M932 genome sequence.</title>
        <authorList>
            <person name="Baroncelli R."/>
        </authorList>
    </citation>
    <scope>NUCLEOTIDE SEQUENCE</scope>
    <source>
        <strain evidence="2">M932</strain>
    </source>
</reference>
<evidence type="ECO:0000313" key="2">
    <source>
        <dbReference type="EMBL" id="KAK1844848.1"/>
    </source>
</evidence>
<sequence>MCLLYPCRDEFRHSPSSSHSLFPLPSLFFLMCSAKPPRKTIPSSIPPLALPHLVSPHYHHQPPNHQNASGRKRTAPHVRQEICTLHTTFRRLLTTPTTPSSRSFCLPPSKV</sequence>
<organism evidence="2 3">
    <name type="scientific">Colletotrichum chrysophilum</name>
    <dbReference type="NCBI Taxonomy" id="1836956"/>
    <lineage>
        <taxon>Eukaryota</taxon>
        <taxon>Fungi</taxon>
        <taxon>Dikarya</taxon>
        <taxon>Ascomycota</taxon>
        <taxon>Pezizomycotina</taxon>
        <taxon>Sordariomycetes</taxon>
        <taxon>Hypocreomycetidae</taxon>
        <taxon>Glomerellales</taxon>
        <taxon>Glomerellaceae</taxon>
        <taxon>Colletotrichum</taxon>
        <taxon>Colletotrichum gloeosporioides species complex</taxon>
    </lineage>
</organism>
<comment type="caution">
    <text evidence="2">The sequence shown here is derived from an EMBL/GenBank/DDBJ whole genome shotgun (WGS) entry which is preliminary data.</text>
</comment>
<keyword evidence="3" id="KW-1185">Reference proteome</keyword>
<evidence type="ECO:0000256" key="1">
    <source>
        <dbReference type="SAM" id="MobiDB-lite"/>
    </source>
</evidence>
<dbReference type="EMBL" id="JAQOWY010000295">
    <property type="protein sequence ID" value="KAK1844848.1"/>
    <property type="molecule type" value="Genomic_DNA"/>
</dbReference>
<dbReference type="AlphaFoldDB" id="A0AAD9EE29"/>
<gene>
    <name evidence="2" type="ORF">CCHR01_12532</name>
</gene>
<accession>A0AAD9EE29</accession>
<proteinExistence type="predicted"/>
<dbReference type="Proteomes" id="UP001243330">
    <property type="component" value="Unassembled WGS sequence"/>
</dbReference>